<dbReference type="Proteomes" id="UP000254950">
    <property type="component" value="Unassembled WGS sequence"/>
</dbReference>
<proteinExistence type="predicted"/>
<sequence>MDKSSDAFRTISEVAELLGLPQHVLRFWETRFTQIKPMKRGGGRRYYRPVDVDLLNGIKRLLYDQGYTIKGVQRLLKENGIAFVTAFGNGDLNAMNVVMDKKLVGQTTKTTSDKPNKKSSFGLLSFMRSEEEESVGAVNAYKDKTDKTLLQETLFELIECKRVLDRVRQ</sequence>
<accession>A0A380ZDJ9</accession>
<evidence type="ECO:0000313" key="4">
    <source>
        <dbReference type="Proteomes" id="UP000254950"/>
    </source>
</evidence>
<dbReference type="PROSITE" id="PS50937">
    <property type="entry name" value="HTH_MERR_2"/>
    <property type="match status" value="1"/>
</dbReference>
<dbReference type="OrthoDB" id="9810140at2"/>
<organism evidence="3 4">
    <name type="scientific">Bartonella doshiae</name>
    <dbReference type="NCBI Taxonomy" id="33044"/>
    <lineage>
        <taxon>Bacteria</taxon>
        <taxon>Pseudomonadati</taxon>
        <taxon>Pseudomonadota</taxon>
        <taxon>Alphaproteobacteria</taxon>
        <taxon>Hyphomicrobiales</taxon>
        <taxon>Bartonellaceae</taxon>
        <taxon>Bartonella</taxon>
    </lineage>
</organism>
<dbReference type="EMBL" id="UFTF01000001">
    <property type="protein sequence ID" value="SUV45018.1"/>
    <property type="molecule type" value="Genomic_DNA"/>
</dbReference>
<evidence type="ECO:0000259" key="2">
    <source>
        <dbReference type="PROSITE" id="PS50937"/>
    </source>
</evidence>
<dbReference type="Gene3D" id="1.10.1660.10">
    <property type="match status" value="1"/>
</dbReference>
<dbReference type="PANTHER" id="PTHR30204">
    <property type="entry name" value="REDOX-CYCLING DRUG-SENSING TRANSCRIPTIONAL ACTIVATOR SOXR"/>
    <property type="match status" value="1"/>
</dbReference>
<protein>
    <submittedName>
        <fullName evidence="3">Transcriptional regulator MirA</fullName>
    </submittedName>
</protein>
<dbReference type="STRING" id="33044.GCA_900005695_01572"/>
<evidence type="ECO:0000256" key="1">
    <source>
        <dbReference type="ARBA" id="ARBA00023125"/>
    </source>
</evidence>
<gene>
    <name evidence="3" type="ORF">NCTC12862_00749</name>
</gene>
<evidence type="ECO:0000313" key="3">
    <source>
        <dbReference type="EMBL" id="SUV45018.1"/>
    </source>
</evidence>
<name>A0A380ZDJ9_BARDO</name>
<dbReference type="InterPro" id="IPR000551">
    <property type="entry name" value="MerR-type_HTH_dom"/>
</dbReference>
<dbReference type="GO" id="GO:0003677">
    <property type="term" value="F:DNA binding"/>
    <property type="evidence" value="ECO:0007669"/>
    <property type="project" value="UniProtKB-KW"/>
</dbReference>
<dbReference type="GO" id="GO:0003700">
    <property type="term" value="F:DNA-binding transcription factor activity"/>
    <property type="evidence" value="ECO:0007669"/>
    <property type="project" value="InterPro"/>
</dbReference>
<dbReference type="RefSeq" id="WP_004855575.1">
    <property type="nucleotide sequence ID" value="NZ_CACVBH010000005.1"/>
</dbReference>
<dbReference type="SMART" id="SM00422">
    <property type="entry name" value="HTH_MERR"/>
    <property type="match status" value="1"/>
</dbReference>
<dbReference type="PANTHER" id="PTHR30204:SF15">
    <property type="entry name" value="BLL5018 PROTEIN"/>
    <property type="match status" value="1"/>
</dbReference>
<dbReference type="CDD" id="cd04765">
    <property type="entry name" value="HTH_MlrA-like_sg2"/>
    <property type="match status" value="1"/>
</dbReference>
<feature type="domain" description="HTH merR-type" evidence="2">
    <location>
        <begin position="10"/>
        <end position="78"/>
    </location>
</feature>
<dbReference type="InterPro" id="IPR009061">
    <property type="entry name" value="DNA-bd_dom_put_sf"/>
</dbReference>
<dbReference type="InterPro" id="IPR047057">
    <property type="entry name" value="MerR_fam"/>
</dbReference>
<dbReference type="SUPFAM" id="SSF46955">
    <property type="entry name" value="Putative DNA-binding domain"/>
    <property type="match status" value="1"/>
</dbReference>
<dbReference type="Pfam" id="PF13411">
    <property type="entry name" value="MerR_1"/>
    <property type="match status" value="1"/>
</dbReference>
<dbReference type="AlphaFoldDB" id="A0A380ZDJ9"/>
<reference evidence="3 4" key="1">
    <citation type="submission" date="2018-06" db="EMBL/GenBank/DDBJ databases">
        <authorList>
            <consortium name="Pathogen Informatics"/>
            <person name="Doyle S."/>
        </authorList>
    </citation>
    <scope>NUCLEOTIDE SEQUENCE [LARGE SCALE GENOMIC DNA]</scope>
    <source>
        <strain evidence="3 4">NCTC12862</strain>
    </source>
</reference>
<keyword evidence="1" id="KW-0238">DNA-binding</keyword>